<dbReference type="AlphaFoldDB" id="A0A8J8GN79"/>
<dbReference type="InterPro" id="IPR050833">
    <property type="entry name" value="Poly_Biosynth_Transport"/>
</dbReference>
<dbReference type="Pfam" id="PF01943">
    <property type="entry name" value="Polysacc_synt"/>
    <property type="match status" value="1"/>
</dbReference>
<keyword evidence="3 6" id="KW-0812">Transmembrane</keyword>
<feature type="transmembrane region" description="Helical" evidence="6">
    <location>
        <begin position="227"/>
        <end position="248"/>
    </location>
</feature>
<evidence type="ECO:0000256" key="5">
    <source>
        <dbReference type="ARBA" id="ARBA00023136"/>
    </source>
</evidence>
<dbReference type="OrthoDB" id="101719at2157"/>
<evidence type="ECO:0000313" key="7">
    <source>
        <dbReference type="EMBL" id="NUB91492.1"/>
    </source>
</evidence>
<dbReference type="GO" id="GO:0005886">
    <property type="term" value="C:plasma membrane"/>
    <property type="evidence" value="ECO:0007669"/>
    <property type="project" value="UniProtKB-SubCell"/>
</dbReference>
<feature type="transmembrane region" description="Helical" evidence="6">
    <location>
        <begin position="360"/>
        <end position="379"/>
    </location>
</feature>
<accession>A0A8J8GN79</accession>
<evidence type="ECO:0000256" key="4">
    <source>
        <dbReference type="ARBA" id="ARBA00022989"/>
    </source>
</evidence>
<evidence type="ECO:0000256" key="1">
    <source>
        <dbReference type="ARBA" id="ARBA00004651"/>
    </source>
</evidence>
<evidence type="ECO:0000256" key="6">
    <source>
        <dbReference type="SAM" id="Phobius"/>
    </source>
</evidence>
<organism evidence="7 8">
    <name type="scientific">Haloterrigena gelatinilytica</name>
    <dbReference type="NCBI Taxonomy" id="2741724"/>
    <lineage>
        <taxon>Archaea</taxon>
        <taxon>Methanobacteriati</taxon>
        <taxon>Methanobacteriota</taxon>
        <taxon>Stenosarchaea group</taxon>
        <taxon>Halobacteria</taxon>
        <taxon>Halobacteriales</taxon>
        <taxon>Natrialbaceae</taxon>
        <taxon>Haloterrigena</taxon>
    </lineage>
</organism>
<evidence type="ECO:0000256" key="2">
    <source>
        <dbReference type="ARBA" id="ARBA00022475"/>
    </source>
</evidence>
<protein>
    <submittedName>
        <fullName evidence="7">Oligosaccharide flippase family protein</fullName>
    </submittedName>
</protein>
<gene>
    <name evidence="7" type="ORF">HT576_10740</name>
</gene>
<feature type="transmembrane region" description="Helical" evidence="6">
    <location>
        <begin position="49"/>
        <end position="68"/>
    </location>
</feature>
<evidence type="ECO:0000313" key="8">
    <source>
        <dbReference type="Proteomes" id="UP000728647"/>
    </source>
</evidence>
<comment type="caution">
    <text evidence="7">The sequence shown here is derived from an EMBL/GenBank/DDBJ whole genome shotgun (WGS) entry which is preliminary data.</text>
</comment>
<dbReference type="RefSeq" id="WP_174702027.1">
    <property type="nucleotide sequence ID" value="NZ_JABURA010000001.1"/>
</dbReference>
<feature type="transmembrane region" description="Helical" evidence="6">
    <location>
        <begin position="88"/>
        <end position="110"/>
    </location>
</feature>
<keyword evidence="2" id="KW-1003">Cell membrane</keyword>
<feature type="transmembrane region" description="Helical" evidence="6">
    <location>
        <begin position="385"/>
        <end position="410"/>
    </location>
</feature>
<evidence type="ECO:0000256" key="3">
    <source>
        <dbReference type="ARBA" id="ARBA00022692"/>
    </source>
</evidence>
<name>A0A8J8GN79_9EURY</name>
<keyword evidence="4 6" id="KW-1133">Transmembrane helix</keyword>
<dbReference type="PANTHER" id="PTHR30250:SF11">
    <property type="entry name" value="O-ANTIGEN TRANSPORTER-RELATED"/>
    <property type="match status" value="1"/>
</dbReference>
<feature type="transmembrane region" description="Helical" evidence="6">
    <location>
        <begin position="116"/>
        <end position="135"/>
    </location>
</feature>
<feature type="transmembrane region" description="Helical" evidence="6">
    <location>
        <begin position="300"/>
        <end position="320"/>
    </location>
</feature>
<keyword evidence="5 6" id="KW-0472">Membrane</keyword>
<dbReference type="EMBL" id="JABURA010000001">
    <property type="protein sequence ID" value="NUB91492.1"/>
    <property type="molecule type" value="Genomic_DNA"/>
</dbReference>
<feature type="transmembrane region" description="Helical" evidence="6">
    <location>
        <begin position="326"/>
        <end position="348"/>
    </location>
</feature>
<proteinExistence type="predicted"/>
<dbReference type="InterPro" id="IPR002797">
    <property type="entry name" value="Polysacc_synth"/>
</dbReference>
<dbReference type="Proteomes" id="UP000728647">
    <property type="component" value="Unassembled WGS sequence"/>
</dbReference>
<reference evidence="7" key="1">
    <citation type="submission" date="2020-06" db="EMBL/GenBank/DDBJ databases">
        <title>Haloterrigena sp. nov., an extremely halophilic archaeon isolated from a saline sediment.</title>
        <authorList>
            <person name="Liu B.-B."/>
        </authorList>
    </citation>
    <scope>NUCLEOTIDE SEQUENCE</scope>
    <source>
        <strain evidence="7">SYSU A121-1</strain>
    </source>
</reference>
<comment type="subcellular location">
    <subcellularLocation>
        <location evidence="1">Cell membrane</location>
        <topology evidence="1">Multi-pass membrane protein</topology>
    </subcellularLocation>
</comment>
<feature type="transmembrane region" description="Helical" evidence="6">
    <location>
        <begin position="156"/>
        <end position="176"/>
    </location>
</feature>
<dbReference type="PANTHER" id="PTHR30250">
    <property type="entry name" value="PST FAMILY PREDICTED COLANIC ACID TRANSPORTER"/>
    <property type="match status" value="1"/>
</dbReference>
<sequence length="425" mass="47796">MFNTYNKYIRKIRTDDVFQNSLFITLATFSNAGVGFLFWIIAARFYSDASVGTATAIISSLTLIVMFARLGLHQSIIHFFPKEDKNKVFTTSIAISLLSSIFLGISYVYLSNYISGQFDLTFLSLSGILFIIFLLSSSSEGIMGRVFLSLKQGKHYFGQNILLGVRLLFLILFSLYSSALAIFAAWGMSFLISNVYSMFYLKKRNIWPSSISLDYLKKSFDYSWKNYIISILISSPNHILPIIVINLAGPEMAAYYFISHRIAQFAFTIPSSFSTSLFIEGSHGRNLKKGLIKSIGISSSVLLTFTTIIIVFGADILSIINENYVQGYEVLVLMSISGFFVMFFRFFLSIQRVRGNLRPVMIITGLLSGSLIALSYILIPKIGIIAVGYAWLIGYGISNIIIVFYMYIYLNISVSEKISELLEQI</sequence>
<feature type="transmembrane region" description="Helical" evidence="6">
    <location>
        <begin position="21"/>
        <end position="43"/>
    </location>
</feature>